<evidence type="ECO:0000313" key="2">
    <source>
        <dbReference type="Proteomes" id="UP000828941"/>
    </source>
</evidence>
<organism evidence="1 2">
    <name type="scientific">Bauhinia variegata</name>
    <name type="common">Purple orchid tree</name>
    <name type="synonym">Phanera variegata</name>
    <dbReference type="NCBI Taxonomy" id="167791"/>
    <lineage>
        <taxon>Eukaryota</taxon>
        <taxon>Viridiplantae</taxon>
        <taxon>Streptophyta</taxon>
        <taxon>Embryophyta</taxon>
        <taxon>Tracheophyta</taxon>
        <taxon>Spermatophyta</taxon>
        <taxon>Magnoliopsida</taxon>
        <taxon>eudicotyledons</taxon>
        <taxon>Gunneridae</taxon>
        <taxon>Pentapetalae</taxon>
        <taxon>rosids</taxon>
        <taxon>fabids</taxon>
        <taxon>Fabales</taxon>
        <taxon>Fabaceae</taxon>
        <taxon>Cercidoideae</taxon>
        <taxon>Cercideae</taxon>
        <taxon>Bauhiniinae</taxon>
        <taxon>Bauhinia</taxon>
    </lineage>
</organism>
<dbReference type="Proteomes" id="UP000828941">
    <property type="component" value="Chromosome 12"/>
</dbReference>
<name>A0ACB9LFT3_BAUVA</name>
<accession>A0ACB9LFT3</accession>
<evidence type="ECO:0000313" key="1">
    <source>
        <dbReference type="EMBL" id="KAI4308322.1"/>
    </source>
</evidence>
<keyword evidence="2" id="KW-1185">Reference proteome</keyword>
<proteinExistence type="predicted"/>
<dbReference type="EMBL" id="CM039437">
    <property type="protein sequence ID" value="KAI4308322.1"/>
    <property type="molecule type" value="Genomic_DNA"/>
</dbReference>
<sequence>MSEEHANLPEEFLDEIKDRGYITSWCPQTQVLAHASIGVFLSHCGWNSTIESIAAGVPMICWPFFAEQQTNCRYACTTWGIGMEVDHDVKREEIEALVKEAIKGDKGKEMRQKGLQWKEKAMRATDIGGFFYNDFN</sequence>
<gene>
    <name evidence="1" type="ORF">L6164_031408</name>
</gene>
<reference evidence="1 2" key="1">
    <citation type="journal article" date="2022" name="DNA Res.">
        <title>Chromosomal-level genome assembly of the orchid tree Bauhinia variegata (Leguminosae; Cercidoideae) supports the allotetraploid origin hypothesis of Bauhinia.</title>
        <authorList>
            <person name="Zhong Y."/>
            <person name="Chen Y."/>
            <person name="Zheng D."/>
            <person name="Pang J."/>
            <person name="Liu Y."/>
            <person name="Luo S."/>
            <person name="Meng S."/>
            <person name="Qian L."/>
            <person name="Wei D."/>
            <person name="Dai S."/>
            <person name="Zhou R."/>
        </authorList>
    </citation>
    <scope>NUCLEOTIDE SEQUENCE [LARGE SCALE GENOMIC DNA]</scope>
    <source>
        <strain evidence="1">BV-YZ2020</strain>
    </source>
</reference>
<protein>
    <submittedName>
        <fullName evidence="1">Uncharacterized protein</fullName>
    </submittedName>
</protein>
<comment type="caution">
    <text evidence="1">The sequence shown here is derived from an EMBL/GenBank/DDBJ whole genome shotgun (WGS) entry which is preliminary data.</text>
</comment>